<comment type="caution">
    <text evidence="2">The sequence shown here is derived from an EMBL/GenBank/DDBJ whole genome shotgun (WGS) entry which is preliminary data.</text>
</comment>
<dbReference type="PROSITE" id="PS01307">
    <property type="entry name" value="MOTA"/>
    <property type="match status" value="1"/>
</dbReference>
<feature type="region of interest" description="Disordered" evidence="1">
    <location>
        <begin position="127"/>
        <end position="195"/>
    </location>
</feature>
<dbReference type="Proteomes" id="UP000829685">
    <property type="component" value="Unassembled WGS sequence"/>
</dbReference>
<gene>
    <name evidence="2" type="ORF">JX265_000980</name>
</gene>
<keyword evidence="3" id="KW-1185">Reference proteome</keyword>
<protein>
    <submittedName>
        <fullName evidence="2">Uncharacterized protein</fullName>
    </submittedName>
</protein>
<organism evidence="2 3">
    <name type="scientific">Neoarthrinium moseri</name>
    <dbReference type="NCBI Taxonomy" id="1658444"/>
    <lineage>
        <taxon>Eukaryota</taxon>
        <taxon>Fungi</taxon>
        <taxon>Dikarya</taxon>
        <taxon>Ascomycota</taxon>
        <taxon>Pezizomycotina</taxon>
        <taxon>Sordariomycetes</taxon>
        <taxon>Xylariomycetidae</taxon>
        <taxon>Amphisphaeriales</taxon>
        <taxon>Apiosporaceae</taxon>
        <taxon>Neoarthrinium</taxon>
    </lineage>
</organism>
<feature type="compositionally biased region" description="Low complexity" evidence="1">
    <location>
        <begin position="140"/>
        <end position="157"/>
    </location>
</feature>
<dbReference type="EMBL" id="JAFIMR010000002">
    <property type="protein sequence ID" value="KAI1880740.1"/>
    <property type="molecule type" value="Genomic_DNA"/>
</dbReference>
<name>A0A9P9WX50_9PEZI</name>
<accession>A0A9P9WX50</accession>
<evidence type="ECO:0000313" key="2">
    <source>
        <dbReference type="EMBL" id="KAI1880740.1"/>
    </source>
</evidence>
<evidence type="ECO:0000313" key="3">
    <source>
        <dbReference type="Proteomes" id="UP000829685"/>
    </source>
</evidence>
<sequence length="234" mass="23876">MSLSAPTPPLLLTKRLTSFLRSNLSPQIHTALLTTLSGKLLSHASTHPVSTLRTQCTVAASVWGIYAASGTATAVSDALPPAPAGTARGGSKSTAAVTIQLSGGVLVVRKLRCGLLFVCIGPAPDGASTGADQQNQPAWSAVGGAQQSQAVQAPQPQHHSSREETHSSPPLGSPSEVESVVSAAPTTTSVTTTGSVSAGAVVQMRRQAEELARWLDDKLGSLAVPEEGSGMEVR</sequence>
<evidence type="ECO:0000256" key="1">
    <source>
        <dbReference type="SAM" id="MobiDB-lite"/>
    </source>
</evidence>
<reference evidence="2" key="1">
    <citation type="submission" date="2021-03" db="EMBL/GenBank/DDBJ databases">
        <title>Revisited historic fungal species revealed as producer of novel bioactive compounds through whole genome sequencing and comparative genomics.</title>
        <authorList>
            <person name="Vignolle G.A."/>
            <person name="Hochenegger N."/>
            <person name="Mach R.L."/>
            <person name="Mach-Aigner A.R."/>
            <person name="Javad Rahimi M."/>
            <person name="Salim K.A."/>
            <person name="Chan C.M."/>
            <person name="Lim L.B.L."/>
            <person name="Cai F."/>
            <person name="Druzhinina I.S."/>
            <person name="U'Ren J.M."/>
            <person name="Derntl C."/>
        </authorList>
    </citation>
    <scope>NUCLEOTIDE SEQUENCE</scope>
    <source>
        <strain evidence="2">TUCIM 5799</strain>
    </source>
</reference>
<dbReference type="Gene3D" id="3.30.450.30">
    <property type="entry name" value="Dynein light chain 2a, cytoplasmic"/>
    <property type="match status" value="1"/>
</dbReference>
<dbReference type="AlphaFoldDB" id="A0A9P9WX50"/>
<dbReference type="InterPro" id="IPR000540">
    <property type="entry name" value="Flag_MotA_CS"/>
</dbReference>
<proteinExistence type="predicted"/>
<feature type="compositionally biased region" description="Low complexity" evidence="1">
    <location>
        <begin position="167"/>
        <end position="195"/>
    </location>
</feature>